<sequence>MDTAFVADSDDESECNTYSPPPAAQAEELPSFASTTSEPVSMTTSSTDPVFFQDVYNEQQIAAAREQQIRLTKGANTSLQLTAPTGTERTDPVSLPSQYPEGTDSSSVNASHAVKSAIMREKRMRQDAIEVADPYAFPSSAEEDQSPGLHRPSWMMDNGSSAAYRGAKGVTVDEAEVSGAPSRKRQRLSELRTDAVDSSLPPTAPPIYSSLPPTMPPVGIDKTVSSTTSEVPSYNLVPTIDIGDDPALIIHTRGLTNSQKEQYLAVELGVPGNLEHQREMRAQSNQLPPQSSARSEHQKTPSKTSAQSTPKATEQRAKSPSGQDVLEVTEHSVLEKTQDKPYTATPRDRRDKRRGRNNAPPAKETEPEHDGSEVQLVPAPATKKQRGRPKKAEKRITRATGAHLKVTEPQSAESVTKKRGRPKKCEAVVLETTQEEEVTQEAADVASAKVPEEDEAKDEMNNANNTTNTKMQDPTVRKVKTDGEDTPNAPNVTSKETLPKEPEKRIAILQKGSAGKPLYRIGLSKRSRIAPLLKSLPN</sequence>
<comment type="caution">
    <text evidence="2">The sequence shown here is derived from an EMBL/GenBank/DDBJ whole genome shotgun (WGS) entry which is preliminary data.</text>
</comment>
<dbReference type="AlphaFoldDB" id="A0A545VV61"/>
<dbReference type="Proteomes" id="UP000315783">
    <property type="component" value="Unassembled WGS sequence"/>
</dbReference>
<evidence type="ECO:0000313" key="2">
    <source>
        <dbReference type="EMBL" id="TQV95200.1"/>
    </source>
</evidence>
<accession>A0A545VV61</accession>
<dbReference type="EMBL" id="SPUK01000008">
    <property type="protein sequence ID" value="TQV95200.1"/>
    <property type="molecule type" value="Genomic_DNA"/>
</dbReference>
<feature type="compositionally biased region" description="Basic residues" evidence="1">
    <location>
        <begin position="383"/>
        <end position="393"/>
    </location>
</feature>
<keyword evidence="3" id="KW-1185">Reference proteome</keyword>
<feature type="compositionally biased region" description="Basic and acidic residues" evidence="1">
    <location>
        <begin position="328"/>
        <end position="339"/>
    </location>
</feature>
<feature type="region of interest" description="Disordered" evidence="1">
    <location>
        <begin position="279"/>
        <end position="504"/>
    </location>
</feature>
<feature type="compositionally biased region" description="Basic and acidic residues" evidence="1">
    <location>
        <begin position="363"/>
        <end position="372"/>
    </location>
</feature>
<reference evidence="2 3" key="1">
    <citation type="journal article" date="2019" name="Appl. Microbiol. Biotechnol.">
        <title>Genome sequence of Isaria javanica and comparative genome analysis insights into family S53 peptidase evolution in fungal entomopathogens.</title>
        <authorList>
            <person name="Lin R."/>
            <person name="Zhang X."/>
            <person name="Xin B."/>
            <person name="Zou M."/>
            <person name="Gao Y."/>
            <person name="Qin F."/>
            <person name="Hu Q."/>
            <person name="Xie B."/>
            <person name="Cheng X."/>
        </authorList>
    </citation>
    <scope>NUCLEOTIDE SEQUENCE [LARGE SCALE GENOMIC DNA]</scope>
    <source>
        <strain evidence="2 3">IJ1G</strain>
    </source>
</reference>
<feature type="region of interest" description="Disordered" evidence="1">
    <location>
        <begin position="173"/>
        <end position="215"/>
    </location>
</feature>
<feature type="region of interest" description="Disordered" evidence="1">
    <location>
        <begin position="1"/>
        <end position="46"/>
    </location>
</feature>
<feature type="compositionally biased region" description="Polar residues" evidence="1">
    <location>
        <begin position="282"/>
        <end position="293"/>
    </location>
</feature>
<protein>
    <recommendedName>
        <fullName evidence="4">AT hook, DNA-binding motif protein</fullName>
    </recommendedName>
</protein>
<dbReference type="GO" id="GO:0003677">
    <property type="term" value="F:DNA binding"/>
    <property type="evidence" value="ECO:0007669"/>
    <property type="project" value="InterPro"/>
</dbReference>
<feature type="compositionally biased region" description="Polar residues" evidence="1">
    <location>
        <begin position="301"/>
        <end position="322"/>
    </location>
</feature>
<gene>
    <name evidence="2" type="ORF">IF1G_06187</name>
</gene>
<feature type="region of interest" description="Disordered" evidence="1">
    <location>
        <begin position="73"/>
        <end position="113"/>
    </location>
</feature>
<organism evidence="2 3">
    <name type="scientific">Cordyceps javanica</name>
    <dbReference type="NCBI Taxonomy" id="43265"/>
    <lineage>
        <taxon>Eukaryota</taxon>
        <taxon>Fungi</taxon>
        <taxon>Dikarya</taxon>
        <taxon>Ascomycota</taxon>
        <taxon>Pezizomycotina</taxon>
        <taxon>Sordariomycetes</taxon>
        <taxon>Hypocreomycetidae</taxon>
        <taxon>Hypocreales</taxon>
        <taxon>Cordycipitaceae</taxon>
        <taxon>Cordyceps</taxon>
    </lineage>
</organism>
<feature type="compositionally biased region" description="Polar residues" evidence="1">
    <location>
        <begin position="74"/>
        <end position="87"/>
    </location>
</feature>
<dbReference type="OrthoDB" id="5404794at2759"/>
<evidence type="ECO:0000313" key="3">
    <source>
        <dbReference type="Proteomes" id="UP000315783"/>
    </source>
</evidence>
<evidence type="ECO:0008006" key="4">
    <source>
        <dbReference type="Google" id="ProtNLM"/>
    </source>
</evidence>
<name>A0A545VV61_9HYPO</name>
<dbReference type="PRINTS" id="PR00929">
    <property type="entry name" value="ATHOOK"/>
</dbReference>
<proteinExistence type="predicted"/>
<dbReference type="InterPro" id="IPR017956">
    <property type="entry name" value="AT_hook_DNA-bd_motif"/>
</dbReference>
<evidence type="ECO:0000256" key="1">
    <source>
        <dbReference type="SAM" id="MobiDB-lite"/>
    </source>
</evidence>
<feature type="compositionally biased region" description="Polar residues" evidence="1">
    <location>
        <begin position="32"/>
        <end position="46"/>
    </location>
</feature>